<protein>
    <submittedName>
        <fullName evidence="1">Uncharacterized protein</fullName>
    </submittedName>
</protein>
<reference evidence="1 2" key="1">
    <citation type="journal article" date="2021" name="Hortic Res">
        <title>Chromosome-scale assembly of the Dendrobium chrysotoxum genome enhances the understanding of orchid evolution.</title>
        <authorList>
            <person name="Zhang Y."/>
            <person name="Zhang G.Q."/>
            <person name="Zhang D."/>
            <person name="Liu X.D."/>
            <person name="Xu X.Y."/>
            <person name="Sun W.H."/>
            <person name="Yu X."/>
            <person name="Zhu X."/>
            <person name="Wang Z.W."/>
            <person name="Zhao X."/>
            <person name="Zhong W.Y."/>
            <person name="Chen H."/>
            <person name="Yin W.L."/>
            <person name="Huang T."/>
            <person name="Niu S.C."/>
            <person name="Liu Z.J."/>
        </authorList>
    </citation>
    <scope>NUCLEOTIDE SEQUENCE [LARGE SCALE GENOMIC DNA]</scope>
    <source>
        <strain evidence="1">Lindl</strain>
    </source>
</reference>
<evidence type="ECO:0000313" key="2">
    <source>
        <dbReference type="Proteomes" id="UP000775213"/>
    </source>
</evidence>
<organism evidence="1 2">
    <name type="scientific">Dendrobium chrysotoxum</name>
    <name type="common">Orchid</name>
    <dbReference type="NCBI Taxonomy" id="161865"/>
    <lineage>
        <taxon>Eukaryota</taxon>
        <taxon>Viridiplantae</taxon>
        <taxon>Streptophyta</taxon>
        <taxon>Embryophyta</taxon>
        <taxon>Tracheophyta</taxon>
        <taxon>Spermatophyta</taxon>
        <taxon>Magnoliopsida</taxon>
        <taxon>Liliopsida</taxon>
        <taxon>Asparagales</taxon>
        <taxon>Orchidaceae</taxon>
        <taxon>Epidendroideae</taxon>
        <taxon>Malaxideae</taxon>
        <taxon>Dendrobiinae</taxon>
        <taxon>Dendrobium</taxon>
    </lineage>
</organism>
<comment type="caution">
    <text evidence="1">The sequence shown here is derived from an EMBL/GenBank/DDBJ whole genome shotgun (WGS) entry which is preliminary data.</text>
</comment>
<evidence type="ECO:0000313" key="1">
    <source>
        <dbReference type="EMBL" id="KAH0457066.1"/>
    </source>
</evidence>
<accession>A0AAV7GKM2</accession>
<sequence>MAFLVVRQFTAMVQCVLTVIEELVSMQIVKYTTFLSRESIMDIEDEATKRLEARSNLSYPERAGAWWFSRFPPPSFIAVTLRNTGKLHSKKIFWLPQIFGSKTLEFEFVSKGGLGKRGRRVWVEDGIKPVDWREDGDGD</sequence>
<dbReference type="InterPro" id="IPR012340">
    <property type="entry name" value="NA-bd_OB-fold"/>
</dbReference>
<dbReference type="AlphaFoldDB" id="A0AAV7GKM2"/>
<dbReference type="Gene3D" id="2.40.50.140">
    <property type="entry name" value="Nucleic acid-binding proteins"/>
    <property type="match status" value="1"/>
</dbReference>
<proteinExistence type="predicted"/>
<dbReference type="EMBL" id="JAGFBR010000013">
    <property type="protein sequence ID" value="KAH0457066.1"/>
    <property type="molecule type" value="Genomic_DNA"/>
</dbReference>
<dbReference type="Proteomes" id="UP000775213">
    <property type="component" value="Unassembled WGS sequence"/>
</dbReference>
<gene>
    <name evidence="1" type="ORF">IEQ34_014973</name>
</gene>
<keyword evidence="2" id="KW-1185">Reference proteome</keyword>
<name>A0AAV7GKM2_DENCH</name>